<evidence type="ECO:0000313" key="8">
    <source>
        <dbReference type="Proteomes" id="UP000750334"/>
    </source>
</evidence>
<dbReference type="InterPro" id="IPR007865">
    <property type="entry name" value="Aminopep_P_N"/>
</dbReference>
<dbReference type="InterPro" id="IPR029149">
    <property type="entry name" value="Creatin/AminoP/Spt16_N"/>
</dbReference>
<evidence type="ECO:0000256" key="1">
    <source>
        <dbReference type="ARBA" id="ARBA00001936"/>
    </source>
</evidence>
<evidence type="ECO:0000256" key="5">
    <source>
        <dbReference type="ARBA" id="ARBA00023211"/>
    </source>
</evidence>
<evidence type="ECO:0000259" key="6">
    <source>
        <dbReference type="SMART" id="SM01011"/>
    </source>
</evidence>
<evidence type="ECO:0000256" key="4">
    <source>
        <dbReference type="ARBA" id="ARBA00022801"/>
    </source>
</evidence>
<dbReference type="Gene3D" id="3.90.230.10">
    <property type="entry name" value="Creatinase/methionine aminopeptidase superfamily"/>
    <property type="match status" value="1"/>
</dbReference>
<name>A0A9P6WAS5_MAUEX</name>
<dbReference type="AlphaFoldDB" id="A0A9P6WAS5"/>
<organism evidence="7 8">
    <name type="scientific">Maudiozyma exigua</name>
    <name type="common">Yeast</name>
    <name type="synonym">Kazachstania exigua</name>
    <dbReference type="NCBI Taxonomy" id="34358"/>
    <lineage>
        <taxon>Eukaryota</taxon>
        <taxon>Fungi</taxon>
        <taxon>Dikarya</taxon>
        <taxon>Ascomycota</taxon>
        <taxon>Saccharomycotina</taxon>
        <taxon>Saccharomycetes</taxon>
        <taxon>Saccharomycetales</taxon>
        <taxon>Saccharomycetaceae</taxon>
        <taxon>Maudiozyma</taxon>
    </lineage>
</organism>
<feature type="domain" description="Aminopeptidase P N-terminal" evidence="6">
    <location>
        <begin position="54"/>
        <end position="192"/>
    </location>
</feature>
<dbReference type="Proteomes" id="UP000750334">
    <property type="component" value="Unassembled WGS sequence"/>
</dbReference>
<dbReference type="PANTHER" id="PTHR43226:SF1">
    <property type="entry name" value="XAA-PRO DIPEPTIDASE"/>
    <property type="match status" value="1"/>
</dbReference>
<comment type="similarity">
    <text evidence="2">Belongs to the peptidase M24B family.</text>
</comment>
<protein>
    <recommendedName>
        <fullName evidence="6">Aminopeptidase P N-terminal domain-containing protein</fullName>
    </recommendedName>
</protein>
<dbReference type="GO" id="GO:0006508">
    <property type="term" value="P:proteolysis"/>
    <property type="evidence" value="ECO:0007669"/>
    <property type="project" value="TreeGrafter"/>
</dbReference>
<dbReference type="InterPro" id="IPR036005">
    <property type="entry name" value="Creatinase/aminopeptidase-like"/>
</dbReference>
<dbReference type="PANTHER" id="PTHR43226">
    <property type="entry name" value="XAA-PRO AMINOPEPTIDASE 3"/>
    <property type="match status" value="1"/>
</dbReference>
<comment type="caution">
    <text evidence="7">The sequence shown here is derived from an EMBL/GenBank/DDBJ whole genome shotgun (WGS) entry which is preliminary data.</text>
</comment>
<evidence type="ECO:0000256" key="3">
    <source>
        <dbReference type="ARBA" id="ARBA00022723"/>
    </source>
</evidence>
<gene>
    <name evidence="7" type="ORF">C6P45_004474</name>
</gene>
<evidence type="ECO:0000313" key="7">
    <source>
        <dbReference type="EMBL" id="KAG0668699.1"/>
    </source>
</evidence>
<dbReference type="SMART" id="SM01011">
    <property type="entry name" value="AMP_N"/>
    <property type="match status" value="1"/>
</dbReference>
<dbReference type="OrthoDB" id="10261878at2759"/>
<dbReference type="SUPFAM" id="SSF55920">
    <property type="entry name" value="Creatinase/aminopeptidase"/>
    <property type="match status" value="1"/>
</dbReference>
<dbReference type="GO" id="GO:0030145">
    <property type="term" value="F:manganese ion binding"/>
    <property type="evidence" value="ECO:0007669"/>
    <property type="project" value="InterPro"/>
</dbReference>
<accession>A0A9P6WAS5</accession>
<proteinExistence type="inferred from homology"/>
<dbReference type="InterPro" id="IPR000994">
    <property type="entry name" value="Pept_M24"/>
</dbReference>
<dbReference type="Gene3D" id="3.40.350.10">
    <property type="entry name" value="Creatinase/prolidase N-terminal domain"/>
    <property type="match status" value="1"/>
</dbReference>
<dbReference type="InterPro" id="IPR052433">
    <property type="entry name" value="X-Pro_dipept-like"/>
</dbReference>
<reference evidence="7 8" key="1">
    <citation type="submission" date="2020-11" db="EMBL/GenBank/DDBJ databases">
        <title>Kefir isolates.</title>
        <authorList>
            <person name="Marcisauskas S."/>
            <person name="Kim Y."/>
            <person name="Blasche S."/>
        </authorList>
    </citation>
    <scope>NUCLEOTIDE SEQUENCE [LARGE SCALE GENOMIC DNA]</scope>
    <source>
        <strain evidence="7 8">OG2</strain>
    </source>
</reference>
<dbReference type="FunFam" id="3.90.230.10:FF:000002">
    <property type="entry name" value="Xaa-Pro aminopeptidase 3"/>
    <property type="match status" value="1"/>
</dbReference>
<dbReference type="EMBL" id="PUHR01000060">
    <property type="protein sequence ID" value="KAG0668699.1"/>
    <property type="molecule type" value="Genomic_DNA"/>
</dbReference>
<dbReference type="Pfam" id="PF05195">
    <property type="entry name" value="AMP_N"/>
    <property type="match status" value="1"/>
</dbReference>
<sequence length="523" mass="60069">MDKGFGPALLILPAIVGGLSGIASAFADKKKMNSNGRIADPIKDIPQYLKDNKYPAKLHNSTVKSHLMTRDNIKDIDSIGFLLVGNCVEPNKYCDTFKPFRQERYFYYLSGLDLPLVAIFYDCKTEKLIGFLPEIDYEDVVWSGMPQEPKEILSKFDLDEVYYMHEINDVIAKYANINTLFTTDKGNFESMNLNETIDKMVKPQDKDFFYALDESRLIKDQYEIETIKYVSKITDNSHFAVMSALPIEINELQIEAEFGYHAKRQGARTLGYDPICCSGPACGTLHYVKNSEPLDKKESTLIDAGAEWMNYVTDVTRCFPISGKFTKEHREIYEAVRDMQQQTMKLMKPGVKWDDLHIMSHKILIKHLIKIGILKGDEFTEQEMFDSRVSCAFYPHGLGHLMGLDVHDVGGYPNYEDPDPYFKYLRLRRELKTNMILTNEPGCYFNDHLVEEFLTKHPERSKMVNFDVMKNYKSIGGVRIEDDILITKEGFENLTGITSDPDEIEKIVQNGLNKKRSEFHAVV</sequence>
<dbReference type="GO" id="GO:0070006">
    <property type="term" value="F:metalloaminopeptidase activity"/>
    <property type="evidence" value="ECO:0007669"/>
    <property type="project" value="InterPro"/>
</dbReference>
<comment type="cofactor">
    <cofactor evidence="1">
        <name>Mn(2+)</name>
        <dbReference type="ChEBI" id="CHEBI:29035"/>
    </cofactor>
</comment>
<keyword evidence="4" id="KW-0378">Hydrolase</keyword>
<dbReference type="CDD" id="cd01087">
    <property type="entry name" value="Prolidase"/>
    <property type="match status" value="1"/>
</dbReference>
<dbReference type="SUPFAM" id="SSF53092">
    <property type="entry name" value="Creatinase/prolidase N-terminal domain"/>
    <property type="match status" value="1"/>
</dbReference>
<keyword evidence="3" id="KW-0479">Metal-binding</keyword>
<evidence type="ECO:0000256" key="2">
    <source>
        <dbReference type="ARBA" id="ARBA00008766"/>
    </source>
</evidence>
<keyword evidence="5" id="KW-0464">Manganese</keyword>
<dbReference type="Pfam" id="PF00557">
    <property type="entry name" value="Peptidase_M24"/>
    <property type="match status" value="1"/>
</dbReference>
<keyword evidence="8" id="KW-1185">Reference proteome</keyword>